<name>A0A0A7LFW5_9ARCH</name>
<evidence type="ECO:0000313" key="3">
    <source>
        <dbReference type="EMBL" id="AIZ57152.1"/>
    </source>
</evidence>
<keyword evidence="2" id="KW-0472">Membrane</keyword>
<dbReference type="STRING" id="1577791.Mpt1_c12900"/>
<keyword evidence="2" id="KW-0812">Transmembrane</keyword>
<reference evidence="3 4" key="1">
    <citation type="journal article" date="2014" name="Appl. Environ. Microbiol.">
        <title>Comparative Genome Analysis of 'Candidatus Methanoplasma termitum' Indicates a New Mode of Energy Metabolism in the Seventh Order of Methanogens.</title>
        <authorList>
            <person name="Lang K."/>
            <person name="Schuldes J."/>
            <person name="Klingl A."/>
            <person name="Poehlein A."/>
            <person name="Daniel R."/>
            <person name="Brune A."/>
        </authorList>
    </citation>
    <scope>NUCLEOTIDE SEQUENCE [LARGE SCALE GENOMIC DNA]</scope>
    <source>
        <strain evidence="4">Mpt1</strain>
    </source>
</reference>
<dbReference type="GeneID" id="24818951"/>
<dbReference type="RefSeq" id="WP_048113212.1">
    <property type="nucleotide sequence ID" value="NZ_CP010070.1"/>
</dbReference>
<gene>
    <name evidence="3" type="ORF">Mpt1_c12900</name>
</gene>
<dbReference type="PANTHER" id="PTHR21523">
    <property type="match status" value="1"/>
</dbReference>
<evidence type="ECO:0000256" key="1">
    <source>
        <dbReference type="SAM" id="MobiDB-lite"/>
    </source>
</evidence>
<keyword evidence="4" id="KW-1185">Reference proteome</keyword>
<dbReference type="KEGG" id="mear:Mpt1_c12900"/>
<sequence>MKKRTKKINMMLLIAALAVLSLTATTALTGTQTATAAEGITYYDAYGNLQTVPEGKTVTVLNQSSFEKIEDSYYIWDKENEGWWFLVEDKIVLDGELILAGDINIIFSDNSRLQPHRGTTITKGSNLALYPQSADGGGSRLTSMTGTPLTMKEGTSLINAIIISGSGGYNGAINCIGNISYIVNGKNATISGNNSGIKLNNNGEIHNYGNIHGLYLINNSSGIWSESGGTIINYSSGVISGHTYGVCLKAGGQLDNYGTIRTSAAEDKFGLYGVFVYNTGKVINWESGLIQSIGEGVRFHEGSKLDNYGTIVGDKHSLSAYNEDGSLTLFNTGTLAGAVDLGNGAHSVTFTVGSVIDGAFDIGNNQNSALNFVGVLDDPLTVATINGKVNIGNVMNDIGGLVLPSGMKPGDKIILIDGSTVAIDGSPANDTFTMDKYDFELKVEETQLIALLSSLDPDITDPEITDPEITDPDITDPEITDPEITDPDITDPEITDPEITDPDITDPDITDPEITDPEITDPEIVNPEKPGPGTPIKIYYVTANADLGAKISPAGKTSAGAGSNLTFAFSAVDGYLISAVRVDGTYLSRAEIDHGYYTFSNLNMNHTIEVISEALSIFLTINVNSGKGHAEYSVNGGSFMKYSSAVALPLHADITVRAVANRDYRFDKWETPAVKTAAEISFGDNMSSLHLELYFAADGYSVSGSGADGSDENRTGDAVKNDILWFATWFILLLLVVALLMLLFFFRRNYNIIKADLTDSIIGKDRVRRKHEYSFTINGGQSGTVSYRIGNSGEWKDLYPNADGKYVIPKGEIINDVMIRHR</sequence>
<evidence type="ECO:0008006" key="5">
    <source>
        <dbReference type="Google" id="ProtNLM"/>
    </source>
</evidence>
<feature type="transmembrane region" description="Helical" evidence="2">
    <location>
        <begin position="723"/>
        <end position="746"/>
    </location>
</feature>
<keyword evidence="2" id="KW-1133">Transmembrane helix</keyword>
<organism evidence="3 4">
    <name type="scientific">Candidatus Methanoplasma termitum</name>
    <dbReference type="NCBI Taxonomy" id="1577791"/>
    <lineage>
        <taxon>Archaea</taxon>
        <taxon>Methanobacteriati</taxon>
        <taxon>Thermoplasmatota</taxon>
        <taxon>Thermoplasmata</taxon>
        <taxon>Methanomassiliicoccales</taxon>
        <taxon>Methanomassiliicoccaceae</taxon>
        <taxon>Candidatus Methanoplasma</taxon>
    </lineage>
</organism>
<accession>A0A0A7LFW5</accession>
<feature type="region of interest" description="Disordered" evidence="1">
    <location>
        <begin position="459"/>
        <end position="531"/>
    </location>
</feature>
<evidence type="ECO:0000256" key="2">
    <source>
        <dbReference type="SAM" id="Phobius"/>
    </source>
</evidence>
<dbReference type="PANTHER" id="PTHR21523:SF14">
    <property type="entry name" value="EXPORTED REPETITIVE PROTEIN"/>
    <property type="match status" value="1"/>
</dbReference>
<feature type="compositionally biased region" description="Acidic residues" evidence="1">
    <location>
        <begin position="459"/>
        <end position="521"/>
    </location>
</feature>
<protein>
    <recommendedName>
        <fullName evidence="5">Bacterial repeat domain-containing protein</fullName>
    </recommendedName>
</protein>
<evidence type="ECO:0000313" key="4">
    <source>
        <dbReference type="Proteomes" id="UP000030787"/>
    </source>
</evidence>
<dbReference type="AlphaFoldDB" id="A0A0A7LFW5"/>
<dbReference type="EMBL" id="CP010070">
    <property type="protein sequence ID" value="AIZ57152.1"/>
    <property type="molecule type" value="Genomic_DNA"/>
</dbReference>
<proteinExistence type="predicted"/>
<dbReference type="HOGENOM" id="CLU_319494_0_0_2"/>
<dbReference type="Proteomes" id="UP000030787">
    <property type="component" value="Chromosome"/>
</dbReference>